<keyword evidence="8" id="KW-1185">Reference proteome</keyword>
<dbReference type="Proteomes" id="UP000295444">
    <property type="component" value="Unassembled WGS sequence"/>
</dbReference>
<dbReference type="SUPFAM" id="SSF54211">
    <property type="entry name" value="Ribosomal protein S5 domain 2-like"/>
    <property type="match status" value="1"/>
</dbReference>
<dbReference type="InterPro" id="IPR006204">
    <property type="entry name" value="GHMP_kinase_N_dom"/>
</dbReference>
<proteinExistence type="predicted"/>
<dbReference type="PANTHER" id="PTHR43527:SF1">
    <property type="entry name" value="L-THREONINE KINASE"/>
    <property type="match status" value="1"/>
</dbReference>
<evidence type="ECO:0000256" key="3">
    <source>
        <dbReference type="ARBA" id="ARBA00022777"/>
    </source>
</evidence>
<organism evidence="7 8">
    <name type="scientific">Labedaea rhizosphaerae</name>
    <dbReference type="NCBI Taxonomy" id="598644"/>
    <lineage>
        <taxon>Bacteria</taxon>
        <taxon>Bacillati</taxon>
        <taxon>Actinomycetota</taxon>
        <taxon>Actinomycetes</taxon>
        <taxon>Pseudonocardiales</taxon>
        <taxon>Pseudonocardiaceae</taxon>
        <taxon>Labedaea</taxon>
    </lineage>
</organism>
<dbReference type="GO" id="GO:0050515">
    <property type="term" value="F:4-(cytidine 5'-diphospho)-2-C-methyl-D-erythritol kinase activity"/>
    <property type="evidence" value="ECO:0007669"/>
    <property type="project" value="TreeGrafter"/>
</dbReference>
<dbReference type="AlphaFoldDB" id="A0A4R6S2S3"/>
<dbReference type="InterPro" id="IPR012363">
    <property type="entry name" value="PduX"/>
</dbReference>
<keyword evidence="3 7" id="KW-0418">Kinase</keyword>
<evidence type="ECO:0000313" key="8">
    <source>
        <dbReference type="Proteomes" id="UP000295444"/>
    </source>
</evidence>
<dbReference type="Gene3D" id="3.30.230.10">
    <property type="match status" value="1"/>
</dbReference>
<dbReference type="InterPro" id="IPR014721">
    <property type="entry name" value="Ribsml_uS5_D2-typ_fold_subgr"/>
</dbReference>
<dbReference type="PIRSF" id="PIRSF033887">
    <property type="entry name" value="PduX"/>
    <property type="match status" value="1"/>
</dbReference>
<evidence type="ECO:0000256" key="1">
    <source>
        <dbReference type="ARBA" id="ARBA00022679"/>
    </source>
</evidence>
<dbReference type="InterPro" id="IPR020568">
    <property type="entry name" value="Ribosomal_Su5_D2-typ_SF"/>
</dbReference>
<keyword evidence="4" id="KW-0067">ATP-binding</keyword>
<sequence>MSVPLTGVGVSFGTFGELMQGALPGKDTDFLVTLPIARWSTAEITLVPGDGPLRVDPPDRHKALRLAELVLARFGVRGGGLLTVASDLPVGKGMASSSADLVATMRAVADALGTSVSPRATEDLLRLIEPTDGLMYHDTVAFYHRRVRLCRQLGSLPPMTIVGVDEGGQVDTVDFNAFRGAITPAERREYARLLDRLAVALPAGDLATVGAVATRSAVLNQARCPKPHLDQVLDVCRQVGALGVAVAHSGTMAGILVVKSDPDHARKVADAVDGCAGLGPVSVDETLEFAPKPHEEVPAARVSVK</sequence>
<evidence type="ECO:0000313" key="7">
    <source>
        <dbReference type="EMBL" id="TDP92955.1"/>
    </source>
</evidence>
<dbReference type="OrthoDB" id="4548147at2"/>
<dbReference type="RefSeq" id="WP_133853295.1">
    <property type="nucleotide sequence ID" value="NZ_SNXZ01000007.1"/>
</dbReference>
<protein>
    <submittedName>
        <fullName evidence="7">Threonine kinase</fullName>
    </submittedName>
</protein>
<comment type="caution">
    <text evidence="7">The sequence shown here is derived from an EMBL/GenBank/DDBJ whole genome shotgun (WGS) entry which is preliminary data.</text>
</comment>
<dbReference type="Pfam" id="PF08544">
    <property type="entry name" value="GHMP_kinases_C"/>
    <property type="match status" value="1"/>
</dbReference>
<feature type="domain" description="GHMP kinase N-terminal" evidence="5">
    <location>
        <begin position="63"/>
        <end position="130"/>
    </location>
</feature>
<reference evidence="7 8" key="1">
    <citation type="submission" date="2019-03" db="EMBL/GenBank/DDBJ databases">
        <title>Genomic Encyclopedia of Type Strains, Phase IV (KMG-IV): sequencing the most valuable type-strain genomes for metagenomic binning, comparative biology and taxonomic classification.</title>
        <authorList>
            <person name="Goeker M."/>
        </authorList>
    </citation>
    <scope>NUCLEOTIDE SEQUENCE [LARGE SCALE GENOMIC DNA]</scope>
    <source>
        <strain evidence="7 8">DSM 45361</strain>
    </source>
</reference>
<dbReference type="InterPro" id="IPR013750">
    <property type="entry name" value="GHMP_kinase_C_dom"/>
</dbReference>
<evidence type="ECO:0000259" key="6">
    <source>
        <dbReference type="Pfam" id="PF08544"/>
    </source>
</evidence>
<keyword evidence="1" id="KW-0808">Transferase</keyword>
<evidence type="ECO:0000259" key="5">
    <source>
        <dbReference type="Pfam" id="PF00288"/>
    </source>
</evidence>
<evidence type="ECO:0000256" key="2">
    <source>
        <dbReference type="ARBA" id="ARBA00022741"/>
    </source>
</evidence>
<dbReference type="EMBL" id="SNXZ01000007">
    <property type="protein sequence ID" value="TDP92955.1"/>
    <property type="molecule type" value="Genomic_DNA"/>
</dbReference>
<gene>
    <name evidence="7" type="ORF">EV186_107190</name>
</gene>
<evidence type="ECO:0000256" key="4">
    <source>
        <dbReference type="ARBA" id="ARBA00022840"/>
    </source>
</evidence>
<keyword evidence="2" id="KW-0547">Nucleotide-binding</keyword>
<feature type="domain" description="GHMP kinase C-terminal" evidence="6">
    <location>
        <begin position="198"/>
        <end position="272"/>
    </location>
</feature>
<name>A0A4R6S2S3_LABRH</name>
<dbReference type="GO" id="GO:0005524">
    <property type="term" value="F:ATP binding"/>
    <property type="evidence" value="ECO:0007669"/>
    <property type="project" value="UniProtKB-KW"/>
</dbReference>
<dbReference type="PANTHER" id="PTHR43527">
    <property type="entry name" value="4-DIPHOSPHOCYTIDYL-2-C-METHYL-D-ERYTHRITOL KINASE, CHLOROPLASTIC"/>
    <property type="match status" value="1"/>
</dbReference>
<accession>A0A4R6S2S3</accession>
<dbReference type="Pfam" id="PF00288">
    <property type="entry name" value="GHMP_kinases_N"/>
    <property type="match status" value="1"/>
</dbReference>